<dbReference type="InterPro" id="IPR015943">
    <property type="entry name" value="WD40/YVTN_repeat-like_dom_sf"/>
</dbReference>
<organism evidence="2 3">
    <name type="scientific">Novispirillum itersonii</name>
    <name type="common">Aquaspirillum itersonii</name>
    <dbReference type="NCBI Taxonomy" id="189"/>
    <lineage>
        <taxon>Bacteria</taxon>
        <taxon>Pseudomonadati</taxon>
        <taxon>Pseudomonadota</taxon>
        <taxon>Alphaproteobacteria</taxon>
        <taxon>Rhodospirillales</taxon>
        <taxon>Novispirillaceae</taxon>
        <taxon>Novispirillum</taxon>
    </lineage>
</organism>
<dbReference type="EMBL" id="JACIIX010000002">
    <property type="protein sequence ID" value="MBB6209582.1"/>
    <property type="molecule type" value="Genomic_DNA"/>
</dbReference>
<dbReference type="PROSITE" id="PS51318">
    <property type="entry name" value="TAT"/>
    <property type="match status" value="1"/>
</dbReference>
<feature type="chain" id="PRO_5030534771" description="DUF1513 domain-containing protein" evidence="1">
    <location>
        <begin position="20"/>
        <end position="367"/>
    </location>
</feature>
<dbReference type="Proteomes" id="UP000544872">
    <property type="component" value="Unassembled WGS sequence"/>
</dbReference>
<protein>
    <recommendedName>
        <fullName evidence="4">DUF1513 domain-containing protein</fullName>
    </recommendedName>
</protein>
<dbReference type="Gene3D" id="2.130.10.10">
    <property type="entry name" value="YVTN repeat-like/Quinoprotein amine dehydrogenase"/>
    <property type="match status" value="1"/>
</dbReference>
<name>A0A7X0DMV3_NOVIT</name>
<evidence type="ECO:0008006" key="4">
    <source>
        <dbReference type="Google" id="ProtNLM"/>
    </source>
</evidence>
<accession>A0A7X0DMV3</accession>
<evidence type="ECO:0000313" key="2">
    <source>
        <dbReference type="EMBL" id="MBB6209582.1"/>
    </source>
</evidence>
<dbReference type="RefSeq" id="WP_184261961.1">
    <property type="nucleotide sequence ID" value="NZ_JACIIX010000002.1"/>
</dbReference>
<dbReference type="Pfam" id="PF07433">
    <property type="entry name" value="DUF1513"/>
    <property type="match status" value="1"/>
</dbReference>
<gene>
    <name evidence="2" type="ORF">FHS48_000984</name>
</gene>
<keyword evidence="1" id="KW-0732">Signal</keyword>
<sequence length="367" mass="39124">MLSRRGLLKGLMATGVALAVPGRGHAAAEGDDWPLLLSSARGTDGRDYAVGWHPEGGILWRQALPARAHGPALSPDRRTAAFPGRRPGSTVLLVDPEDGRTLALWQAPQGRSFQGHAAFTADGRLLYTTEVRADDRLEDGETGVLGVWEVASGQRLGEVPTHGIEPHEIRLMADGRTLVVANGGILTSPDTRRMKLNLGAMDTSLVYLDGADGRLLEQVRPPETLQRVSLRHLAETPDGAVLVAGQYQGNPADAVPLLARHQRGRELDWLPVAAETVAALRQYCGSIVATADGGFVVTSPPGGLALHGLHNGGVEQIRRPDVCGLAVDGRRVVLTTGYGDVLRLSAEGQVELLARETVQWDNHALFA</sequence>
<keyword evidence="3" id="KW-1185">Reference proteome</keyword>
<dbReference type="AlphaFoldDB" id="A0A7X0DMV3"/>
<reference evidence="2 3" key="1">
    <citation type="submission" date="2020-08" db="EMBL/GenBank/DDBJ databases">
        <title>Genomic Encyclopedia of Type Strains, Phase IV (KMG-IV): sequencing the most valuable type-strain genomes for metagenomic binning, comparative biology and taxonomic classification.</title>
        <authorList>
            <person name="Goeker M."/>
        </authorList>
    </citation>
    <scope>NUCLEOTIDE SEQUENCE [LARGE SCALE GENOMIC DNA]</scope>
    <source>
        <strain evidence="2 3">DSM 11590</strain>
    </source>
</reference>
<feature type="signal peptide" evidence="1">
    <location>
        <begin position="1"/>
        <end position="19"/>
    </location>
</feature>
<proteinExistence type="predicted"/>
<dbReference type="InterPro" id="IPR006311">
    <property type="entry name" value="TAT_signal"/>
</dbReference>
<evidence type="ECO:0000313" key="3">
    <source>
        <dbReference type="Proteomes" id="UP000544872"/>
    </source>
</evidence>
<dbReference type="InterPro" id="IPR008311">
    <property type="entry name" value="UCP028101"/>
</dbReference>
<comment type="caution">
    <text evidence="2">The sequence shown here is derived from an EMBL/GenBank/DDBJ whole genome shotgun (WGS) entry which is preliminary data.</text>
</comment>
<dbReference type="PIRSF" id="PIRSF028101">
    <property type="entry name" value="UCP028101"/>
    <property type="match status" value="1"/>
</dbReference>
<dbReference type="InterPro" id="IPR011044">
    <property type="entry name" value="Quino_amine_DH_bsu"/>
</dbReference>
<evidence type="ECO:0000256" key="1">
    <source>
        <dbReference type="SAM" id="SignalP"/>
    </source>
</evidence>
<dbReference type="SUPFAM" id="SSF50969">
    <property type="entry name" value="YVTN repeat-like/Quinoprotein amine dehydrogenase"/>
    <property type="match status" value="1"/>
</dbReference>